<dbReference type="Proteomes" id="UP000663834">
    <property type="component" value="Unassembled WGS sequence"/>
</dbReference>
<organism evidence="1 2">
    <name type="scientific">Rotaria magnacalcarata</name>
    <dbReference type="NCBI Taxonomy" id="392030"/>
    <lineage>
        <taxon>Eukaryota</taxon>
        <taxon>Metazoa</taxon>
        <taxon>Spiralia</taxon>
        <taxon>Gnathifera</taxon>
        <taxon>Rotifera</taxon>
        <taxon>Eurotatoria</taxon>
        <taxon>Bdelloidea</taxon>
        <taxon>Philodinida</taxon>
        <taxon>Philodinidae</taxon>
        <taxon>Rotaria</taxon>
    </lineage>
</organism>
<protein>
    <submittedName>
        <fullName evidence="1">Uncharacterized protein</fullName>
    </submittedName>
</protein>
<evidence type="ECO:0000313" key="1">
    <source>
        <dbReference type="EMBL" id="CAF1658438.1"/>
    </source>
</evidence>
<sequence length="201" mass="22440">MFAFVVRRFLSVFSSRLGSPLLLPLTLTRMSSPSARPSSLSPIRRSFSNMQQMMDEISKNPKALALLEAIKKNPTIMLAVQDLMTTMNRKGYIDLNNPTRQPNLAMLADSEVRNKLFELVKLLAAVGVFNAKDGANPMNALSNVMGLLMPPPSKDRKNEVQNNSTPKYDFTYDATKKDKSVPTTSDTIVQGWADKLKKIFK</sequence>
<evidence type="ECO:0000313" key="2">
    <source>
        <dbReference type="Proteomes" id="UP000663834"/>
    </source>
</evidence>
<reference evidence="1" key="1">
    <citation type="submission" date="2021-02" db="EMBL/GenBank/DDBJ databases">
        <authorList>
            <person name="Nowell W R."/>
        </authorList>
    </citation>
    <scope>NUCLEOTIDE SEQUENCE</scope>
</reference>
<proteinExistence type="predicted"/>
<dbReference type="AlphaFoldDB" id="A0A816FBV9"/>
<accession>A0A816FBV9</accession>
<gene>
    <name evidence="1" type="ORF">KQP761_LOCUS31518</name>
</gene>
<dbReference type="OrthoDB" id="10008801at2759"/>
<dbReference type="EMBL" id="CAJNOW010017522">
    <property type="protein sequence ID" value="CAF1658438.1"/>
    <property type="molecule type" value="Genomic_DNA"/>
</dbReference>
<name>A0A816FBV9_9BILA</name>
<comment type="caution">
    <text evidence="1">The sequence shown here is derived from an EMBL/GenBank/DDBJ whole genome shotgun (WGS) entry which is preliminary data.</text>
</comment>